<feature type="chain" id="PRO_5031001680" evidence="2">
    <location>
        <begin position="17"/>
        <end position="224"/>
    </location>
</feature>
<keyword evidence="1" id="KW-0175">Coiled coil</keyword>
<dbReference type="EMBL" id="LR899011">
    <property type="protein sequence ID" value="CAD7083844.1"/>
    <property type="molecule type" value="Genomic_DNA"/>
</dbReference>
<sequence>MKLAIVLLGLVALSVAAPQQRGIVQNIVQQEANKAQAELKNIVNQVNALTNKIQTEADNVISAAKAKIEPAIEELESEINKLIEKGGVVADCAVKNRHDLDAFKSIAFDKLPNCASGLAEDIADVLGGVSGDITSLGTAIADLGLIVSQCSVGGEAAAAVCAATQVGPIASNILTIVGDAISAVGIASGKAPALVADVEYCSTNVVGNALATIGKFSEAVKQCA</sequence>
<keyword evidence="4" id="KW-1185">Reference proteome</keyword>
<feature type="coiled-coil region" evidence="1">
    <location>
        <begin position="25"/>
        <end position="85"/>
    </location>
</feature>
<keyword evidence="2" id="KW-0732">Signal</keyword>
<reference evidence="3 4" key="1">
    <citation type="submission" date="2020-11" db="EMBL/GenBank/DDBJ databases">
        <authorList>
            <person name="Wallbank WR R."/>
            <person name="Pardo Diaz C."/>
            <person name="Kozak K."/>
            <person name="Martin S."/>
            <person name="Jiggins C."/>
            <person name="Moest M."/>
            <person name="Warren A I."/>
            <person name="Generalovic N T."/>
            <person name="Byers J.R.P. K."/>
            <person name="Montejo-Kovacevich G."/>
            <person name="Yen C E."/>
        </authorList>
    </citation>
    <scope>NUCLEOTIDE SEQUENCE [LARGE SCALE GENOMIC DNA]</scope>
</reference>
<gene>
    <name evidence="3" type="ORF">HERILL_LOCUS6773</name>
</gene>
<evidence type="ECO:0000256" key="1">
    <source>
        <dbReference type="SAM" id="Coils"/>
    </source>
</evidence>
<proteinExistence type="predicted"/>
<protein>
    <submittedName>
        <fullName evidence="3">Uncharacterized protein</fullName>
    </submittedName>
</protein>
<evidence type="ECO:0000313" key="4">
    <source>
        <dbReference type="Proteomes" id="UP000594454"/>
    </source>
</evidence>
<dbReference type="Proteomes" id="UP000594454">
    <property type="component" value="Chromosome 3"/>
</dbReference>
<evidence type="ECO:0000313" key="3">
    <source>
        <dbReference type="EMBL" id="CAD7083844.1"/>
    </source>
</evidence>
<evidence type="ECO:0000256" key="2">
    <source>
        <dbReference type="SAM" id="SignalP"/>
    </source>
</evidence>
<name>A0A7R8UNL6_HERIL</name>
<dbReference type="AlphaFoldDB" id="A0A7R8UNL6"/>
<dbReference type="InParanoid" id="A0A7R8UNL6"/>
<organism evidence="3 4">
    <name type="scientific">Hermetia illucens</name>
    <name type="common">Black soldier fly</name>
    <dbReference type="NCBI Taxonomy" id="343691"/>
    <lineage>
        <taxon>Eukaryota</taxon>
        <taxon>Metazoa</taxon>
        <taxon>Ecdysozoa</taxon>
        <taxon>Arthropoda</taxon>
        <taxon>Hexapoda</taxon>
        <taxon>Insecta</taxon>
        <taxon>Pterygota</taxon>
        <taxon>Neoptera</taxon>
        <taxon>Endopterygota</taxon>
        <taxon>Diptera</taxon>
        <taxon>Brachycera</taxon>
        <taxon>Stratiomyomorpha</taxon>
        <taxon>Stratiomyidae</taxon>
        <taxon>Hermetiinae</taxon>
        <taxon>Hermetia</taxon>
    </lineage>
</organism>
<feature type="signal peptide" evidence="2">
    <location>
        <begin position="1"/>
        <end position="16"/>
    </location>
</feature>
<accession>A0A7R8UNL6</accession>